<reference evidence="1" key="1">
    <citation type="journal article" date="2020" name="Stud. Mycol.">
        <title>101 Dothideomycetes genomes: a test case for predicting lifestyles and emergence of pathogens.</title>
        <authorList>
            <person name="Haridas S."/>
            <person name="Albert R."/>
            <person name="Binder M."/>
            <person name="Bloem J."/>
            <person name="Labutti K."/>
            <person name="Salamov A."/>
            <person name="Andreopoulos B."/>
            <person name="Baker S."/>
            <person name="Barry K."/>
            <person name="Bills G."/>
            <person name="Bluhm B."/>
            <person name="Cannon C."/>
            <person name="Castanera R."/>
            <person name="Culley D."/>
            <person name="Daum C."/>
            <person name="Ezra D."/>
            <person name="Gonzalez J."/>
            <person name="Henrissat B."/>
            <person name="Kuo A."/>
            <person name="Liang C."/>
            <person name="Lipzen A."/>
            <person name="Lutzoni F."/>
            <person name="Magnuson J."/>
            <person name="Mondo S."/>
            <person name="Nolan M."/>
            <person name="Ohm R."/>
            <person name="Pangilinan J."/>
            <person name="Park H.-J."/>
            <person name="Ramirez L."/>
            <person name="Alfaro M."/>
            <person name="Sun H."/>
            <person name="Tritt A."/>
            <person name="Yoshinaga Y."/>
            <person name="Zwiers L.-H."/>
            <person name="Turgeon B."/>
            <person name="Goodwin S."/>
            <person name="Spatafora J."/>
            <person name="Crous P."/>
            <person name="Grigoriev I."/>
        </authorList>
    </citation>
    <scope>NUCLEOTIDE SEQUENCE</scope>
    <source>
        <strain evidence="1">ATCC 200398</strain>
    </source>
</reference>
<organism evidence="1 2">
    <name type="scientific">Lindgomyces ingoldianus</name>
    <dbReference type="NCBI Taxonomy" id="673940"/>
    <lineage>
        <taxon>Eukaryota</taxon>
        <taxon>Fungi</taxon>
        <taxon>Dikarya</taxon>
        <taxon>Ascomycota</taxon>
        <taxon>Pezizomycotina</taxon>
        <taxon>Dothideomycetes</taxon>
        <taxon>Pleosporomycetidae</taxon>
        <taxon>Pleosporales</taxon>
        <taxon>Lindgomycetaceae</taxon>
        <taxon>Lindgomyces</taxon>
    </lineage>
</organism>
<proteinExistence type="predicted"/>
<keyword evidence="2" id="KW-1185">Reference proteome</keyword>
<dbReference type="EMBL" id="MU003502">
    <property type="protein sequence ID" value="KAF2472395.1"/>
    <property type="molecule type" value="Genomic_DNA"/>
</dbReference>
<evidence type="ECO:0000313" key="1">
    <source>
        <dbReference type="EMBL" id="KAF2472395.1"/>
    </source>
</evidence>
<gene>
    <name evidence="1" type="ORF">BDR25DRAFT_14029</name>
</gene>
<comment type="caution">
    <text evidence="1">The sequence shown here is derived from an EMBL/GenBank/DDBJ whole genome shotgun (WGS) entry which is preliminary data.</text>
</comment>
<sequence length="405" mass="45053">MATESSALARRLACDRCHLKKTRCLRPTGQGRCHRCLQQNLHCTFSPPAKTGRPPGTKSSSWNTQQPSPKYRNSPPSFDLEGTGHSSTDRTEYDPPNCRQDHGEVGPEAVPCFPSEQYGVGNINYAVEAGSMEYNRSPDLNHILLNIPPDAAWTALPPLHTDLMQHEDVAAYPSPAFNSSQSSPTAAWHSRSPPKSSPALAELNVSDTLRELSDIQHELCAAINSFHLKGTSHTLPVFLSASERMVTQIWPHFNSNPQTATFFDNASLLVLLSVLARAIDAYTLICPESISRPSSFDNNAMSSDYDHQRQRSQDSLSPMLDATTIEIQIGCFSPSERLGSWILINTLFYNLCKLHQLLHNMRNQLHSIGSTSPCIIAVLDEQLERLRLTRGKMQERIGIFFDDTK</sequence>
<protein>
    <submittedName>
        <fullName evidence="1">Uncharacterized protein</fullName>
    </submittedName>
</protein>
<evidence type="ECO:0000313" key="2">
    <source>
        <dbReference type="Proteomes" id="UP000799755"/>
    </source>
</evidence>
<dbReference type="Proteomes" id="UP000799755">
    <property type="component" value="Unassembled WGS sequence"/>
</dbReference>
<name>A0ACB6QZX3_9PLEO</name>
<accession>A0ACB6QZX3</accession>